<dbReference type="KEGG" id="dvv:114325753"/>
<dbReference type="Proteomes" id="UP001652700">
    <property type="component" value="Unplaced"/>
</dbReference>
<evidence type="ECO:0000313" key="2">
    <source>
        <dbReference type="EnsemblMetazoa" id="XP_028129689.1"/>
    </source>
</evidence>
<accession>A0A6P7F235</accession>
<reference evidence="2" key="2">
    <citation type="submission" date="2025-05" db="UniProtKB">
        <authorList>
            <consortium name="EnsemblMetazoa"/>
        </authorList>
    </citation>
    <scope>IDENTIFICATION</scope>
</reference>
<dbReference type="OrthoDB" id="6789018at2759"/>
<reference evidence="4" key="1">
    <citation type="submission" date="2025-04" db="UniProtKB">
        <authorList>
            <consortium name="RefSeq"/>
        </authorList>
    </citation>
    <scope>IDENTIFICATION</scope>
    <source>
        <tissue evidence="4">Whole insect</tissue>
    </source>
</reference>
<gene>
    <name evidence="4" type="primary">LOC114325753</name>
</gene>
<dbReference type="GeneID" id="114325753"/>
<dbReference type="AlphaFoldDB" id="A0A6P7F235"/>
<feature type="chain" id="PRO_5028050765" evidence="1">
    <location>
        <begin position="26"/>
        <end position="115"/>
    </location>
</feature>
<evidence type="ECO:0000313" key="4">
    <source>
        <dbReference type="RefSeq" id="XP_028129689.1"/>
    </source>
</evidence>
<dbReference type="Pfam" id="PF15868">
    <property type="entry name" value="MBF2"/>
    <property type="match status" value="1"/>
</dbReference>
<organism evidence="4">
    <name type="scientific">Diabrotica virgifera virgifera</name>
    <name type="common">western corn rootworm</name>
    <dbReference type="NCBI Taxonomy" id="50390"/>
    <lineage>
        <taxon>Eukaryota</taxon>
        <taxon>Metazoa</taxon>
        <taxon>Ecdysozoa</taxon>
        <taxon>Arthropoda</taxon>
        <taxon>Hexapoda</taxon>
        <taxon>Insecta</taxon>
        <taxon>Pterygota</taxon>
        <taxon>Neoptera</taxon>
        <taxon>Endopterygota</taxon>
        <taxon>Coleoptera</taxon>
        <taxon>Polyphaga</taxon>
        <taxon>Cucujiformia</taxon>
        <taxon>Chrysomeloidea</taxon>
        <taxon>Chrysomelidae</taxon>
        <taxon>Galerucinae</taxon>
        <taxon>Diabroticina</taxon>
        <taxon>Diabroticites</taxon>
        <taxon>Diabrotica</taxon>
    </lineage>
</organism>
<keyword evidence="3" id="KW-1185">Reference proteome</keyword>
<evidence type="ECO:0000256" key="1">
    <source>
        <dbReference type="SAM" id="SignalP"/>
    </source>
</evidence>
<feature type="signal peptide" evidence="1">
    <location>
        <begin position="1"/>
        <end position="25"/>
    </location>
</feature>
<dbReference type="RefSeq" id="XP_028129689.1">
    <property type="nucleotide sequence ID" value="XM_028273888.1"/>
</dbReference>
<dbReference type="EnsemblMetazoa" id="XM_028273888.2">
    <property type="protein sequence ID" value="XP_028129689.1"/>
    <property type="gene ID" value="LOC114325753"/>
</dbReference>
<keyword evidence="1" id="KW-0732">Signal</keyword>
<dbReference type="InParanoid" id="A0A6P7F235"/>
<evidence type="ECO:0000313" key="3">
    <source>
        <dbReference type="Proteomes" id="UP001652700"/>
    </source>
</evidence>
<name>A0A6P7F235_DIAVI</name>
<dbReference type="InterPro" id="IPR031734">
    <property type="entry name" value="MBF2"/>
</dbReference>
<sequence length="115" mass="13019">MFSTMFKNVLFLTILVLIAIPKSQANDYNKCPQTSHQRTLVYDNTLTGRVIHVRIPGSGFFNAPITCLQVLDMAESFSDPEIEEGGYGKEYVVLRIDSVQAGEELEYHVQIYVDE</sequence>
<proteinExistence type="predicted"/>
<protein>
    <submittedName>
        <fullName evidence="4">Uncharacterized protein LOC114325753</fullName>
    </submittedName>
</protein>